<keyword evidence="2" id="KW-0732">Signal</keyword>
<dbReference type="Proteomes" id="UP001152759">
    <property type="component" value="Chromosome 2"/>
</dbReference>
<evidence type="ECO:0000256" key="2">
    <source>
        <dbReference type="SAM" id="SignalP"/>
    </source>
</evidence>
<feature type="compositionally biased region" description="Low complexity" evidence="1">
    <location>
        <begin position="62"/>
        <end position="73"/>
    </location>
</feature>
<feature type="signal peptide" evidence="2">
    <location>
        <begin position="1"/>
        <end position="20"/>
    </location>
</feature>
<protein>
    <submittedName>
        <fullName evidence="3">Uncharacterized protein</fullName>
    </submittedName>
</protein>
<sequence length="261" mass="28935">MNSRRGCIVILSLLVGGALTKEAREKFGMTVVASPNPMNFPHPFDEYETLGHYHYASAIPDQNSNSGENNQGNTLHAAQSRKNSGPADSTIQINGQEMSKQSSDTVRDDLGVKSREHALDSLKSGQEKIVDIPIEGADETLDTFEVDEENPSTNHVSTPNVRPDDVSPSTVSLSTLLQGIRDLRLTVGEMDEKLDRLIEKLIPNNTKGNPMIRKGVAWFNKLRHRDSVQGPAKMQPHQTDSAEGKNHQTMRWMNYFRSPSS</sequence>
<accession>A0A9P0A542</accession>
<evidence type="ECO:0000256" key="1">
    <source>
        <dbReference type="SAM" id="MobiDB-lite"/>
    </source>
</evidence>
<keyword evidence="4" id="KW-1185">Reference proteome</keyword>
<feature type="region of interest" description="Disordered" evidence="1">
    <location>
        <begin position="148"/>
        <end position="169"/>
    </location>
</feature>
<feature type="compositionally biased region" description="Polar residues" evidence="1">
    <location>
        <begin position="151"/>
        <end position="160"/>
    </location>
</feature>
<name>A0A9P0A542_BEMTA</name>
<dbReference type="AlphaFoldDB" id="A0A9P0A542"/>
<gene>
    <name evidence="3" type="ORF">BEMITA_LOCUS3719</name>
</gene>
<reference evidence="3" key="1">
    <citation type="submission" date="2021-12" db="EMBL/GenBank/DDBJ databases">
        <authorList>
            <person name="King R."/>
        </authorList>
    </citation>
    <scope>NUCLEOTIDE SEQUENCE</scope>
</reference>
<organism evidence="3 4">
    <name type="scientific">Bemisia tabaci</name>
    <name type="common">Sweetpotato whitefly</name>
    <name type="synonym">Aleurodes tabaci</name>
    <dbReference type="NCBI Taxonomy" id="7038"/>
    <lineage>
        <taxon>Eukaryota</taxon>
        <taxon>Metazoa</taxon>
        <taxon>Ecdysozoa</taxon>
        <taxon>Arthropoda</taxon>
        <taxon>Hexapoda</taxon>
        <taxon>Insecta</taxon>
        <taxon>Pterygota</taxon>
        <taxon>Neoptera</taxon>
        <taxon>Paraneoptera</taxon>
        <taxon>Hemiptera</taxon>
        <taxon>Sternorrhyncha</taxon>
        <taxon>Aleyrodoidea</taxon>
        <taxon>Aleyrodidae</taxon>
        <taxon>Aleyrodinae</taxon>
        <taxon>Bemisia</taxon>
    </lineage>
</organism>
<proteinExistence type="predicted"/>
<feature type="region of interest" description="Disordered" evidence="1">
    <location>
        <begin position="58"/>
        <end position="107"/>
    </location>
</feature>
<dbReference type="EMBL" id="OU963863">
    <property type="protein sequence ID" value="CAH0384389.1"/>
    <property type="molecule type" value="Genomic_DNA"/>
</dbReference>
<dbReference type="KEGG" id="btab:109037641"/>
<evidence type="ECO:0000313" key="4">
    <source>
        <dbReference type="Proteomes" id="UP001152759"/>
    </source>
</evidence>
<evidence type="ECO:0000313" key="3">
    <source>
        <dbReference type="EMBL" id="CAH0384389.1"/>
    </source>
</evidence>
<feature type="compositionally biased region" description="Polar residues" evidence="1">
    <location>
        <begin position="74"/>
        <end position="104"/>
    </location>
</feature>
<feature type="chain" id="PRO_5040181599" evidence="2">
    <location>
        <begin position="21"/>
        <end position="261"/>
    </location>
</feature>